<dbReference type="AlphaFoldDB" id="A0A1Y2IE86"/>
<feature type="signal peptide" evidence="1">
    <location>
        <begin position="1"/>
        <end position="24"/>
    </location>
</feature>
<protein>
    <recommendedName>
        <fullName evidence="4">Secreted protein</fullName>
    </recommendedName>
</protein>
<accession>A0A1Y2IE86</accession>
<dbReference type="EMBL" id="KZ084128">
    <property type="protein sequence ID" value="OSC99406.1"/>
    <property type="molecule type" value="Genomic_DNA"/>
</dbReference>
<sequence length="78" mass="8375">MNPHAILPSSCAWNLVATISLVLCKCTVSPAVWSQEAALSVGPLSHRSSISSHGCITLSPNSSIERLCWHGVRNFTSR</sequence>
<feature type="chain" id="PRO_5012576069" description="Secreted protein" evidence="1">
    <location>
        <begin position="25"/>
        <end position="78"/>
    </location>
</feature>
<evidence type="ECO:0000313" key="3">
    <source>
        <dbReference type="Proteomes" id="UP000193067"/>
    </source>
</evidence>
<evidence type="ECO:0008006" key="4">
    <source>
        <dbReference type="Google" id="ProtNLM"/>
    </source>
</evidence>
<keyword evidence="3" id="KW-1185">Reference proteome</keyword>
<organism evidence="2 3">
    <name type="scientific">Trametes coccinea (strain BRFM310)</name>
    <name type="common">Pycnoporus coccineus</name>
    <dbReference type="NCBI Taxonomy" id="1353009"/>
    <lineage>
        <taxon>Eukaryota</taxon>
        <taxon>Fungi</taxon>
        <taxon>Dikarya</taxon>
        <taxon>Basidiomycota</taxon>
        <taxon>Agaricomycotina</taxon>
        <taxon>Agaricomycetes</taxon>
        <taxon>Polyporales</taxon>
        <taxon>Polyporaceae</taxon>
        <taxon>Trametes</taxon>
    </lineage>
</organism>
<evidence type="ECO:0000313" key="2">
    <source>
        <dbReference type="EMBL" id="OSC99406.1"/>
    </source>
</evidence>
<name>A0A1Y2IE86_TRAC3</name>
<proteinExistence type="predicted"/>
<evidence type="ECO:0000256" key="1">
    <source>
        <dbReference type="SAM" id="SignalP"/>
    </source>
</evidence>
<dbReference type="Proteomes" id="UP000193067">
    <property type="component" value="Unassembled WGS sequence"/>
</dbReference>
<reference evidence="2 3" key="1">
    <citation type="journal article" date="2015" name="Biotechnol. Biofuels">
        <title>Enhanced degradation of softwood versus hardwood by the white-rot fungus Pycnoporus coccineus.</title>
        <authorList>
            <person name="Couturier M."/>
            <person name="Navarro D."/>
            <person name="Chevret D."/>
            <person name="Henrissat B."/>
            <person name="Piumi F."/>
            <person name="Ruiz-Duenas F.J."/>
            <person name="Martinez A.T."/>
            <person name="Grigoriev I.V."/>
            <person name="Riley R."/>
            <person name="Lipzen A."/>
            <person name="Berrin J.G."/>
            <person name="Master E.R."/>
            <person name="Rosso M.N."/>
        </authorList>
    </citation>
    <scope>NUCLEOTIDE SEQUENCE [LARGE SCALE GENOMIC DNA]</scope>
    <source>
        <strain evidence="2 3">BRFM310</strain>
    </source>
</reference>
<gene>
    <name evidence="2" type="ORF">PYCCODRAFT_842714</name>
</gene>
<keyword evidence="1" id="KW-0732">Signal</keyword>